<dbReference type="InterPro" id="IPR001242">
    <property type="entry name" value="Condensation_dom"/>
</dbReference>
<dbReference type="CDD" id="cd19535">
    <property type="entry name" value="Cyc_NRPS"/>
    <property type="match status" value="1"/>
</dbReference>
<dbReference type="GO" id="GO:0008610">
    <property type="term" value="P:lipid biosynthetic process"/>
    <property type="evidence" value="ECO:0007669"/>
    <property type="project" value="UniProtKB-ARBA"/>
</dbReference>
<dbReference type="SUPFAM" id="SSF47336">
    <property type="entry name" value="ACP-like"/>
    <property type="match status" value="2"/>
</dbReference>
<dbReference type="Pfam" id="PF00550">
    <property type="entry name" value="PP-binding"/>
    <property type="match status" value="2"/>
</dbReference>
<feature type="compositionally biased region" description="Pro residues" evidence="9">
    <location>
        <begin position="120"/>
        <end position="130"/>
    </location>
</feature>
<dbReference type="Pfam" id="PF00668">
    <property type="entry name" value="Condensation"/>
    <property type="match status" value="1"/>
</dbReference>
<dbReference type="InterPro" id="IPR036736">
    <property type="entry name" value="ACP-like_sf"/>
</dbReference>
<dbReference type="InterPro" id="IPR025110">
    <property type="entry name" value="AMP-bd_C"/>
</dbReference>
<dbReference type="InterPro" id="IPR010071">
    <property type="entry name" value="AA_adenyl_dom"/>
</dbReference>
<dbReference type="Gene3D" id="1.10.1200.10">
    <property type="entry name" value="ACP-like"/>
    <property type="match status" value="1"/>
</dbReference>
<evidence type="ECO:0000256" key="5">
    <source>
        <dbReference type="ARBA" id="ARBA00022450"/>
    </source>
</evidence>
<dbReference type="PANTHER" id="PTHR45527">
    <property type="entry name" value="NONRIBOSOMAL PEPTIDE SYNTHETASE"/>
    <property type="match status" value="1"/>
</dbReference>
<feature type="region of interest" description="Disordered" evidence="9">
    <location>
        <begin position="115"/>
        <end position="157"/>
    </location>
</feature>
<keyword evidence="6" id="KW-0597">Phosphoprotein</keyword>
<dbReference type="RefSeq" id="WP_191210414.1">
    <property type="nucleotide sequence ID" value="NZ_BAABKL010000003.1"/>
</dbReference>
<evidence type="ECO:0000256" key="9">
    <source>
        <dbReference type="SAM" id="MobiDB-lite"/>
    </source>
</evidence>
<dbReference type="GO" id="GO:0003824">
    <property type="term" value="F:catalytic activity"/>
    <property type="evidence" value="ECO:0007669"/>
    <property type="project" value="InterPro"/>
</dbReference>
<dbReference type="InterPro" id="IPR000873">
    <property type="entry name" value="AMP-dep_synth/lig_dom"/>
</dbReference>
<feature type="domain" description="Carrier" evidence="10">
    <location>
        <begin position="805"/>
        <end position="880"/>
    </location>
</feature>
<dbReference type="InterPro" id="IPR029058">
    <property type="entry name" value="AB_hydrolase_fold"/>
</dbReference>
<keyword evidence="7" id="KW-0436">Ligase</keyword>
<feature type="domain" description="Carrier" evidence="10">
    <location>
        <begin position="1891"/>
        <end position="1967"/>
    </location>
</feature>
<dbReference type="InterPro" id="IPR020806">
    <property type="entry name" value="PKS_PP-bd"/>
</dbReference>
<dbReference type="InterPro" id="IPR042099">
    <property type="entry name" value="ANL_N_sf"/>
</dbReference>
<evidence type="ECO:0000313" key="12">
    <source>
        <dbReference type="Proteomes" id="UP000632289"/>
    </source>
</evidence>
<reference evidence="11" key="1">
    <citation type="submission" date="2020-09" db="EMBL/GenBank/DDBJ databases">
        <title>Secondary metabolite and genome analysis of marine Streptomyces chumphonensis KK1-2T.</title>
        <authorList>
            <person name="Phongsopitanun W."/>
            <person name="Kanchanasin P."/>
            <person name="Pittayakhajonwut P."/>
            <person name="Suwanborirux K."/>
            <person name="Tanasupawat S."/>
        </authorList>
    </citation>
    <scope>NUCLEOTIDE SEQUENCE</scope>
    <source>
        <strain evidence="11">KK1-2</strain>
    </source>
</reference>
<dbReference type="Proteomes" id="UP000632289">
    <property type="component" value="Unassembled WGS sequence"/>
</dbReference>
<dbReference type="SUPFAM" id="SSF56801">
    <property type="entry name" value="Acetyl-CoA synthetase-like"/>
    <property type="match status" value="2"/>
</dbReference>
<evidence type="ECO:0000259" key="10">
    <source>
        <dbReference type="PROSITE" id="PS50075"/>
    </source>
</evidence>
<evidence type="ECO:0000313" key="11">
    <source>
        <dbReference type="EMBL" id="MBD3933118.1"/>
    </source>
</evidence>
<dbReference type="Gene3D" id="3.30.300.30">
    <property type="match status" value="2"/>
</dbReference>
<dbReference type="Gene3D" id="3.30.559.30">
    <property type="entry name" value="Nonribosomal peptide synthetase, condensation domain"/>
    <property type="match status" value="1"/>
</dbReference>
<sequence>MRLPIAHVVLRVRGDVPASRWLRAAARCPVPPAATSCSDLAEPGREEPAVALETFREAQQAQWHDALGRTPGTWTLHVARIPADGGETHLLSFVAPRVPGTEHLPLTAARHLCDLLRGGPTPPAPQPAPDPHGRGTRTRYPDRRSRQVPVPASVPPGTERAWLSELLPAAAPGAVRTVTAAPESTPREGPPPGAHPWTALAGSDPEGGSLLLDRPWAVGLPADCAGPRATVELSEHSEDPRNAYPLSAELRVGPDGSRTLVVDHDVTAVPRADIELLLRRVTAGERLPAPDGTPLTARIAGGITRDPDAPAVIRGAERIDHRTLERRSAALAGVLRERGHGRGSVIGVALPRSVDAVVAIVAILRVGAAYLPLDVAYPARRLAFMAADSGVSTVLGDAESLATYAHLDTVDIASAREPREAEPWAAAEADDALYVLYTSGSTGQPKAVVHTVGAIGNLVDWHTRTATAETDRRVLQFASLNFDVAGQEILTALASGSCLVLPEDHERTDPDALVALLAAQRVTEYFCPQVMLQAMCRAALETGTALPALRHVYQSGEPLVMNEWIERFLEANPHVTLHNHYGPTETHVITALPLPRGGREQPRGPYRLGPLLDTCAAYVLDPGLRPVEPGATGELYASDRQLSRGYLNRPGLTAERFVPDPHGPPGARMYRTGDLVRVLPDGHLGYVARADFQAKVRGHRVEPDEVTARLLDEPDVANAATVVRRTDGGDNVLVSYAVPRAASDGGPAFAEALRARLADELPAYLVPSAVVPLDALPLTPSGKVDKVALPAPSDAPVPGGTGDRGGRDGATAELARIWAEAIGVADVADQDDFFRIGGSSLAAIKVVSAVRERLGVPLGVRDVTGHSRFADFADLVGSRLDATAEVTSGPLLRSRPELRHEPFDLLDQQQAYLVGRGGDIEGGGVACHLYLEYEGREAVGPEDADGVGIDRVQEALRRVIAEHDMLRTVFDEHQLTQRVIPADELPPYVIEVVDGVTDPGAAGAVRDRLSHEARPPGEFPLFSVVFVRLPDGVLRMCVSIDALLADARGVQILFDAWRAALRGESASSKDTPTFRDYVATVAAIREGPDHERAAAYWKERLDSLPDAPGLPQRTEAPTSTTPVFVNRRHTMDAARWDRVREHASARGLTPTAVVLAAYAWALAQWSDEPRFLLNVPSMSRYPVHPRIDDVLGEFASFTLLEVDTAQVSTFEELAVRVQRRLVDDLDHRHFSGMEVTRELIRRRGGLGAALAPVVMTSELGVGDGIDRIFDGLMSETFALSQTPQVWMDLLLRERAGQLVLNWDVVEELFPTAVVDGVFRLLVGQLELLAQEPSSWSREPLPAVSRSRAEERGRGPDHAPGGVWPHAVIRDLAAQEPDAPALVDGPTELTRAQLAGAAQSVADAVAAERRGRAVPTEPVAVLLERGWRQYAACLGVLEAGHPYLPLDAELPPERITTVLRRARVRLVVTDGWTSGRTGPLDLAGARRVDVSDLAPRTPSRRPVADDPRTGDDLAYVLFTSGSTGEPKGVPVTLAGLANCVEHTIRAFGLGPGDSSLAVASVHHDLSLFDLFVVLGAGGTVVLAGRGGDTDIQQWARDVQRHGVTAMCAAPAVVEMLLDGAGEDRPDGPLAALRLVLTGGDWVPVPLLRRLRSAAPGVLPVSIGGPTETTGWNIAHPVTGPHALRSDATAVPYGRPIPRTYYRVVDAEFRDRPEGAVGEMLVAGVGVTPGYLTGGGDDPHRNHWTDPGTGEVFFRTGDLGRWRGGLIEFVGRRDDQVQIHGHRVEPGEVSAFLNRQPGVRGSAVLPLEDPDTGGSRGVRGLAAFVVLTEEADLAAIRTAARTGLPRPARPQRVIAVETLPTTRNGKIDREALARRHREECRAEDSGRVLEGRAPDTALEWLVCDVWSRRLGGVPVTPEDNFFVLGGDSLVVSRMVVDLREVLVGTPVRAGAVFATRSAGEFAALLRDRAADPGALEEAAALYREVAAMTTEDLDAYLGDRDRDTADVSAERTGRTHG</sequence>
<evidence type="ECO:0000256" key="3">
    <source>
        <dbReference type="ARBA" id="ARBA00007380"/>
    </source>
</evidence>
<name>A0A927IBN4_9ACTN</name>
<dbReference type="PROSITE" id="PS00455">
    <property type="entry name" value="AMP_BINDING"/>
    <property type="match status" value="2"/>
</dbReference>
<evidence type="ECO:0000256" key="4">
    <source>
        <dbReference type="ARBA" id="ARBA00016743"/>
    </source>
</evidence>
<keyword evidence="12" id="KW-1185">Reference proteome</keyword>
<dbReference type="PANTHER" id="PTHR45527:SF1">
    <property type="entry name" value="FATTY ACID SYNTHASE"/>
    <property type="match status" value="1"/>
</dbReference>
<dbReference type="Pfam" id="PF13193">
    <property type="entry name" value="AMP-binding_C"/>
    <property type="match status" value="2"/>
</dbReference>
<dbReference type="Gene3D" id="3.30.559.10">
    <property type="entry name" value="Chloramphenicol acetyltransferase-like domain"/>
    <property type="match status" value="1"/>
</dbReference>
<dbReference type="GO" id="GO:0005737">
    <property type="term" value="C:cytoplasm"/>
    <property type="evidence" value="ECO:0007669"/>
    <property type="project" value="TreeGrafter"/>
</dbReference>
<feature type="region of interest" description="Disordered" evidence="9">
    <location>
        <begin position="787"/>
        <end position="808"/>
    </location>
</feature>
<evidence type="ECO:0000256" key="6">
    <source>
        <dbReference type="ARBA" id="ARBA00022553"/>
    </source>
</evidence>
<dbReference type="EMBL" id="JACXYU010000008">
    <property type="protein sequence ID" value="MBD3933118.1"/>
    <property type="molecule type" value="Genomic_DNA"/>
</dbReference>
<dbReference type="PROSITE" id="PS00012">
    <property type="entry name" value="PHOSPHOPANTETHEINE"/>
    <property type="match status" value="1"/>
</dbReference>
<evidence type="ECO:0000256" key="1">
    <source>
        <dbReference type="ARBA" id="ARBA00001957"/>
    </source>
</evidence>
<gene>
    <name evidence="11" type="ORF">IF129_16365</name>
</gene>
<accession>A0A927IBN4</accession>
<keyword evidence="5" id="KW-0596">Phosphopantetheine</keyword>
<dbReference type="NCBIfam" id="TIGR01733">
    <property type="entry name" value="AA-adenyl-dom"/>
    <property type="match status" value="2"/>
</dbReference>
<comment type="cofactor">
    <cofactor evidence="1">
        <name>pantetheine 4'-phosphate</name>
        <dbReference type="ChEBI" id="CHEBI:47942"/>
    </cofactor>
</comment>
<evidence type="ECO:0000256" key="8">
    <source>
        <dbReference type="ARBA" id="ARBA00033440"/>
    </source>
</evidence>
<evidence type="ECO:0000256" key="2">
    <source>
        <dbReference type="ARBA" id="ARBA00005102"/>
    </source>
</evidence>
<feature type="compositionally biased region" description="Basic and acidic residues" evidence="9">
    <location>
        <begin position="1346"/>
        <end position="1356"/>
    </location>
</feature>
<dbReference type="GO" id="GO:0044550">
    <property type="term" value="P:secondary metabolite biosynthetic process"/>
    <property type="evidence" value="ECO:0007669"/>
    <property type="project" value="TreeGrafter"/>
</dbReference>
<dbReference type="SMART" id="SM00823">
    <property type="entry name" value="PKS_PP"/>
    <property type="match status" value="2"/>
</dbReference>
<dbReference type="SUPFAM" id="SSF52777">
    <property type="entry name" value="CoA-dependent acyltransferases"/>
    <property type="match status" value="2"/>
</dbReference>
<dbReference type="InterPro" id="IPR023213">
    <property type="entry name" value="CAT-like_dom_sf"/>
</dbReference>
<dbReference type="InterPro" id="IPR009081">
    <property type="entry name" value="PP-bd_ACP"/>
</dbReference>
<proteinExistence type="inferred from homology"/>
<feature type="region of interest" description="Disordered" evidence="9">
    <location>
        <begin position="1337"/>
        <end position="1362"/>
    </location>
</feature>
<organism evidence="11 12">
    <name type="scientific">Streptomyces chumphonensis</name>
    <dbReference type="NCBI Taxonomy" id="1214925"/>
    <lineage>
        <taxon>Bacteria</taxon>
        <taxon>Bacillati</taxon>
        <taxon>Actinomycetota</taxon>
        <taxon>Actinomycetes</taxon>
        <taxon>Kitasatosporales</taxon>
        <taxon>Streptomycetaceae</taxon>
        <taxon>Streptomyces</taxon>
    </lineage>
</organism>
<dbReference type="Pfam" id="PF00501">
    <property type="entry name" value="AMP-binding"/>
    <property type="match status" value="2"/>
</dbReference>
<dbReference type="InterPro" id="IPR045851">
    <property type="entry name" value="AMP-bd_C_sf"/>
</dbReference>
<feature type="region of interest" description="Disordered" evidence="9">
    <location>
        <begin position="179"/>
        <end position="200"/>
    </location>
</feature>
<dbReference type="Gene3D" id="3.40.50.1820">
    <property type="entry name" value="alpha/beta hydrolase"/>
    <property type="match status" value="1"/>
</dbReference>
<dbReference type="Gene3D" id="3.40.50.980">
    <property type="match status" value="2"/>
</dbReference>
<dbReference type="FunFam" id="3.30.559.30:FF:000006">
    <property type="entry name" value="Yersiniabactin polyketide/non-ribosomal peptide synthetase"/>
    <property type="match status" value="1"/>
</dbReference>
<dbReference type="Gene3D" id="3.40.50.12780">
    <property type="entry name" value="N-terminal domain of ligase-like"/>
    <property type="match status" value="1"/>
</dbReference>
<dbReference type="PROSITE" id="PS50075">
    <property type="entry name" value="CARRIER"/>
    <property type="match status" value="2"/>
</dbReference>
<evidence type="ECO:0000256" key="7">
    <source>
        <dbReference type="ARBA" id="ARBA00022598"/>
    </source>
</evidence>
<dbReference type="GO" id="GO:0043041">
    <property type="term" value="P:amino acid activation for nonribosomal peptide biosynthetic process"/>
    <property type="evidence" value="ECO:0007669"/>
    <property type="project" value="TreeGrafter"/>
</dbReference>
<comment type="similarity">
    <text evidence="3">Belongs to the ATP-dependent AMP-binding enzyme family. MbtB subfamily.</text>
</comment>
<dbReference type="InterPro" id="IPR006162">
    <property type="entry name" value="Ppantetheine_attach_site"/>
</dbReference>
<dbReference type="GO" id="GO:0031177">
    <property type="term" value="F:phosphopantetheine binding"/>
    <property type="evidence" value="ECO:0007669"/>
    <property type="project" value="InterPro"/>
</dbReference>
<comment type="caution">
    <text evidence="11">The sequence shown here is derived from an EMBL/GenBank/DDBJ whole genome shotgun (WGS) entry which is preliminary data.</text>
</comment>
<comment type="pathway">
    <text evidence="2">Siderophore biosynthesis; mycobactin biosynthesis.</text>
</comment>
<dbReference type="InterPro" id="IPR057737">
    <property type="entry name" value="Condensation_MtbB-like"/>
</dbReference>
<dbReference type="GO" id="GO:0017000">
    <property type="term" value="P:antibiotic biosynthetic process"/>
    <property type="evidence" value="ECO:0007669"/>
    <property type="project" value="UniProtKB-ARBA"/>
</dbReference>
<dbReference type="InterPro" id="IPR020845">
    <property type="entry name" value="AMP-binding_CS"/>
</dbReference>
<dbReference type="Gene3D" id="2.30.38.10">
    <property type="entry name" value="Luciferase, Domain 3"/>
    <property type="match status" value="1"/>
</dbReference>
<protein>
    <recommendedName>
        <fullName evidence="4">Phenyloxazoline synthase MbtB</fullName>
    </recommendedName>
    <alternativeName>
        <fullName evidence="8">Mycobactin synthetase protein B</fullName>
    </alternativeName>
</protein>